<evidence type="ECO:0000256" key="1">
    <source>
        <dbReference type="SAM" id="Phobius"/>
    </source>
</evidence>
<feature type="transmembrane region" description="Helical" evidence="1">
    <location>
        <begin position="41"/>
        <end position="71"/>
    </location>
</feature>
<dbReference type="PROSITE" id="PS51257">
    <property type="entry name" value="PROKAR_LIPOPROTEIN"/>
    <property type="match status" value="1"/>
</dbReference>
<keyword evidence="3" id="KW-1185">Reference proteome</keyword>
<feature type="transmembrane region" description="Helical" evidence="1">
    <location>
        <begin position="83"/>
        <end position="103"/>
    </location>
</feature>
<protein>
    <submittedName>
        <fullName evidence="2">Uncharacterized protein</fullName>
    </submittedName>
</protein>
<comment type="caution">
    <text evidence="2">The sequence shown here is derived from an EMBL/GenBank/DDBJ whole genome shotgun (WGS) entry which is preliminary data.</text>
</comment>
<name>A0A5B1L450_9ACTN</name>
<keyword evidence="1" id="KW-1133">Transmembrane helix</keyword>
<dbReference type="RefSeq" id="WP_149730296.1">
    <property type="nucleotide sequence ID" value="NZ_VUJV01000009.1"/>
</dbReference>
<dbReference type="Proteomes" id="UP000325003">
    <property type="component" value="Unassembled WGS sequence"/>
</dbReference>
<sequence>MSQQRTTPGIDGYLLAYLISVGCVVLFVVAVEVAFEPDNAVYAPAMVVVMSAYAGVLSLPFALVGIPLVHVVASPCRTQTAQVLLTGVVTVVLVSLGSAWILGSLLGGAIVGVPTACATMIGRAAVIPLVTHRRLVELRAQEQLQP</sequence>
<feature type="transmembrane region" description="Helical" evidence="1">
    <location>
        <begin position="12"/>
        <end position="35"/>
    </location>
</feature>
<evidence type="ECO:0000313" key="3">
    <source>
        <dbReference type="Proteomes" id="UP000325003"/>
    </source>
</evidence>
<dbReference type="EMBL" id="VUJV01000009">
    <property type="protein sequence ID" value="KAA1415422.1"/>
    <property type="molecule type" value="Genomic_DNA"/>
</dbReference>
<feature type="transmembrane region" description="Helical" evidence="1">
    <location>
        <begin position="109"/>
        <end position="130"/>
    </location>
</feature>
<reference evidence="2 3" key="1">
    <citation type="submission" date="2019-09" db="EMBL/GenBank/DDBJ databases">
        <title>Nocardioides panacisoli sp. nov., isolated from the soil of a ginseng field.</title>
        <authorList>
            <person name="Cho C."/>
        </authorList>
    </citation>
    <scope>NUCLEOTIDE SEQUENCE [LARGE SCALE GENOMIC DNA]</scope>
    <source>
        <strain evidence="2 3">BN130099</strain>
    </source>
</reference>
<keyword evidence="1" id="KW-0472">Membrane</keyword>
<dbReference type="AlphaFoldDB" id="A0A5B1L450"/>
<reference evidence="2 3" key="2">
    <citation type="submission" date="2019-09" db="EMBL/GenBank/DDBJ databases">
        <authorList>
            <person name="Jin C."/>
        </authorList>
    </citation>
    <scope>NUCLEOTIDE SEQUENCE [LARGE SCALE GENOMIC DNA]</scope>
    <source>
        <strain evidence="2 3">BN130099</strain>
    </source>
</reference>
<organism evidence="2 3">
    <name type="scientific">Nocardioides humilatus</name>
    <dbReference type="NCBI Taxonomy" id="2607660"/>
    <lineage>
        <taxon>Bacteria</taxon>
        <taxon>Bacillati</taxon>
        <taxon>Actinomycetota</taxon>
        <taxon>Actinomycetes</taxon>
        <taxon>Propionibacteriales</taxon>
        <taxon>Nocardioidaceae</taxon>
        <taxon>Nocardioides</taxon>
    </lineage>
</organism>
<gene>
    <name evidence="2" type="ORF">F0U44_20735</name>
</gene>
<evidence type="ECO:0000313" key="2">
    <source>
        <dbReference type="EMBL" id="KAA1415422.1"/>
    </source>
</evidence>
<accession>A0A5B1L450</accession>
<proteinExistence type="predicted"/>
<keyword evidence="1" id="KW-0812">Transmembrane</keyword>